<reference evidence="1 2" key="1">
    <citation type="submission" date="2017-07" db="EMBL/GenBank/DDBJ databases">
        <authorList>
            <person name="Talla V."/>
            <person name="Backstrom N."/>
        </authorList>
    </citation>
    <scope>NUCLEOTIDE SEQUENCE [LARGE SCALE GENOMIC DNA]</scope>
</reference>
<sequence>MYYFSSSKCSVFCNLFALPAVFYSAVL</sequence>
<name>A0A5E4PZT7_9NEOP</name>
<keyword evidence="2" id="KW-1185">Reference proteome</keyword>
<dbReference type="AlphaFoldDB" id="A0A5E4PZT7"/>
<proteinExistence type="predicted"/>
<gene>
    <name evidence="1" type="ORF">LSINAPIS_LOCUS3382</name>
</gene>
<dbReference type="EMBL" id="FZQP02000793">
    <property type="protein sequence ID" value="VVC90484.1"/>
    <property type="molecule type" value="Genomic_DNA"/>
</dbReference>
<dbReference type="Proteomes" id="UP000324832">
    <property type="component" value="Unassembled WGS sequence"/>
</dbReference>
<organism evidence="1 2">
    <name type="scientific">Leptidea sinapis</name>
    <dbReference type="NCBI Taxonomy" id="189913"/>
    <lineage>
        <taxon>Eukaryota</taxon>
        <taxon>Metazoa</taxon>
        <taxon>Ecdysozoa</taxon>
        <taxon>Arthropoda</taxon>
        <taxon>Hexapoda</taxon>
        <taxon>Insecta</taxon>
        <taxon>Pterygota</taxon>
        <taxon>Neoptera</taxon>
        <taxon>Endopterygota</taxon>
        <taxon>Lepidoptera</taxon>
        <taxon>Glossata</taxon>
        <taxon>Ditrysia</taxon>
        <taxon>Papilionoidea</taxon>
        <taxon>Pieridae</taxon>
        <taxon>Dismorphiinae</taxon>
        <taxon>Leptidea</taxon>
    </lineage>
</organism>
<evidence type="ECO:0000313" key="2">
    <source>
        <dbReference type="Proteomes" id="UP000324832"/>
    </source>
</evidence>
<accession>A0A5E4PZT7</accession>
<protein>
    <submittedName>
        <fullName evidence="1">Uncharacterized protein</fullName>
    </submittedName>
</protein>
<evidence type="ECO:0000313" key="1">
    <source>
        <dbReference type="EMBL" id="VVC90484.1"/>
    </source>
</evidence>